<dbReference type="SUPFAM" id="SSF57802">
    <property type="entry name" value="Rubredoxin-like"/>
    <property type="match status" value="1"/>
</dbReference>
<keyword evidence="2" id="KW-0862">Zinc</keyword>
<dbReference type="EMBL" id="JAHIBW010000007">
    <property type="protein sequence ID" value="KAG7309216.1"/>
    <property type="molecule type" value="Genomic_DNA"/>
</dbReference>
<comment type="caution">
    <text evidence="3">The sequence shown here is derived from an EMBL/GenBank/DDBJ whole genome shotgun (WGS) entry which is preliminary data.</text>
</comment>
<dbReference type="Proteomes" id="UP000823941">
    <property type="component" value="Chromosome 7"/>
</dbReference>
<keyword evidence="1" id="KW-0479">Metal-binding</keyword>
<keyword evidence="4" id="KW-1185">Reference proteome</keyword>
<dbReference type="Pfam" id="PF01215">
    <property type="entry name" value="COX5B"/>
    <property type="match status" value="1"/>
</dbReference>
<evidence type="ECO:0000313" key="3">
    <source>
        <dbReference type="EMBL" id="KAG7309216.1"/>
    </source>
</evidence>
<evidence type="ECO:0000256" key="1">
    <source>
        <dbReference type="ARBA" id="ARBA00022723"/>
    </source>
</evidence>
<dbReference type="PROSITE" id="PS51359">
    <property type="entry name" value="COX5B_2"/>
    <property type="match status" value="1"/>
</dbReference>
<name>A0ABQ7QW26_PLUXY</name>
<dbReference type="InterPro" id="IPR036972">
    <property type="entry name" value="Cyt_c_oxidase_su5b_sf"/>
</dbReference>
<dbReference type="InterPro" id="IPR002124">
    <property type="entry name" value="Cyt_c_oxidase_su5b"/>
</dbReference>
<evidence type="ECO:0000256" key="2">
    <source>
        <dbReference type="ARBA" id="ARBA00022833"/>
    </source>
</evidence>
<evidence type="ECO:0000313" key="4">
    <source>
        <dbReference type="Proteomes" id="UP000823941"/>
    </source>
</evidence>
<dbReference type="Gene3D" id="2.60.11.10">
    <property type="entry name" value="Cytochrome c oxidase, subunit Vb"/>
    <property type="match status" value="1"/>
</dbReference>
<proteinExistence type="predicted"/>
<organism evidence="3 4">
    <name type="scientific">Plutella xylostella</name>
    <name type="common">Diamondback moth</name>
    <name type="synonym">Plutella maculipennis</name>
    <dbReference type="NCBI Taxonomy" id="51655"/>
    <lineage>
        <taxon>Eukaryota</taxon>
        <taxon>Metazoa</taxon>
        <taxon>Ecdysozoa</taxon>
        <taxon>Arthropoda</taxon>
        <taxon>Hexapoda</taxon>
        <taxon>Insecta</taxon>
        <taxon>Pterygota</taxon>
        <taxon>Neoptera</taxon>
        <taxon>Endopterygota</taxon>
        <taxon>Lepidoptera</taxon>
        <taxon>Glossata</taxon>
        <taxon>Ditrysia</taxon>
        <taxon>Yponomeutoidea</taxon>
        <taxon>Plutellidae</taxon>
        <taxon>Plutella</taxon>
    </lineage>
</organism>
<reference evidence="3 4" key="1">
    <citation type="submission" date="2021-06" db="EMBL/GenBank/DDBJ databases">
        <title>A haploid diamondback moth (Plutella xylostella L.) genome assembly resolves 31 chromosomes and identifies a diamide resistance mutation.</title>
        <authorList>
            <person name="Ward C.M."/>
            <person name="Perry K.D."/>
            <person name="Baker G."/>
            <person name="Powis K."/>
            <person name="Heckel D.G."/>
            <person name="Baxter S.W."/>
        </authorList>
    </citation>
    <scope>NUCLEOTIDE SEQUENCE [LARGE SCALE GENOMIC DNA]</scope>
    <source>
        <strain evidence="3 4">LV</strain>
        <tissue evidence="3">Single pupa</tissue>
    </source>
</reference>
<protein>
    <submittedName>
        <fullName evidence="3">Uncharacterized protein</fullName>
    </submittedName>
</protein>
<dbReference type="PANTHER" id="PTHR10122">
    <property type="entry name" value="CYTOCHROME C OXIDASE SUBUNIT 5B, MITOCHONDRIAL"/>
    <property type="match status" value="1"/>
</dbReference>
<sequence>MSMARHLRGAARYLSTTRGSLARQFHDPLDHVTGIEKRELLAHLAGDCDPFRILMVPRGPGTYSRPNLMPSAFSKRLVGCVCNEHQMHVEWMWLYQGEPRRCGCGHWFELCPTAPL</sequence>
<accession>A0ABQ7QW26</accession>
<dbReference type="PANTHER" id="PTHR10122:SF0">
    <property type="entry name" value="CYTOCHROME C OXIDASE SUBUNIT 5B, ISOFORM A-RELATED"/>
    <property type="match status" value="1"/>
</dbReference>
<gene>
    <name evidence="3" type="ORF">JYU34_005143</name>
</gene>